<keyword evidence="2" id="KW-1185">Reference proteome</keyword>
<accession>A0AAV2AFF8</accession>
<reference evidence="1 2" key="1">
    <citation type="submission" date="2024-04" db="EMBL/GenBank/DDBJ databases">
        <authorList>
            <person name="Rising A."/>
            <person name="Reimegard J."/>
            <person name="Sonavane S."/>
            <person name="Akerstrom W."/>
            <person name="Nylinder S."/>
            <person name="Hedman E."/>
            <person name="Kallberg Y."/>
        </authorList>
    </citation>
    <scope>NUCLEOTIDE SEQUENCE [LARGE SCALE GENOMIC DNA]</scope>
</reference>
<proteinExistence type="predicted"/>
<dbReference type="Proteomes" id="UP001497382">
    <property type="component" value="Unassembled WGS sequence"/>
</dbReference>
<protein>
    <submittedName>
        <fullName evidence="1">Uncharacterized protein</fullName>
    </submittedName>
</protein>
<evidence type="ECO:0000313" key="2">
    <source>
        <dbReference type="Proteomes" id="UP001497382"/>
    </source>
</evidence>
<gene>
    <name evidence="1" type="ORF">LARSCL_LOCUS12169</name>
</gene>
<dbReference type="AlphaFoldDB" id="A0AAV2AFF8"/>
<feature type="non-terminal residue" evidence="1">
    <location>
        <position position="41"/>
    </location>
</feature>
<name>A0AAV2AFF8_9ARAC</name>
<evidence type="ECO:0000313" key="1">
    <source>
        <dbReference type="EMBL" id="CAL1282626.1"/>
    </source>
</evidence>
<comment type="caution">
    <text evidence="1">The sequence shown here is derived from an EMBL/GenBank/DDBJ whole genome shotgun (WGS) entry which is preliminary data.</text>
</comment>
<organism evidence="1 2">
    <name type="scientific">Larinioides sclopetarius</name>
    <dbReference type="NCBI Taxonomy" id="280406"/>
    <lineage>
        <taxon>Eukaryota</taxon>
        <taxon>Metazoa</taxon>
        <taxon>Ecdysozoa</taxon>
        <taxon>Arthropoda</taxon>
        <taxon>Chelicerata</taxon>
        <taxon>Arachnida</taxon>
        <taxon>Araneae</taxon>
        <taxon>Araneomorphae</taxon>
        <taxon>Entelegynae</taxon>
        <taxon>Araneoidea</taxon>
        <taxon>Araneidae</taxon>
        <taxon>Larinioides</taxon>
    </lineage>
</organism>
<dbReference type="EMBL" id="CAXIEN010000157">
    <property type="protein sequence ID" value="CAL1282626.1"/>
    <property type="molecule type" value="Genomic_DNA"/>
</dbReference>
<sequence>MLSLLHVTCALVSLVKEFRNSGELDSLIRCVVFSTNVFQLV</sequence>